<dbReference type="PANTHER" id="PTHR43817:SF1">
    <property type="entry name" value="HYDROLASE, FAMILY 43, PUTATIVE (AFU_ORTHOLOGUE AFUA_3G01660)-RELATED"/>
    <property type="match status" value="1"/>
</dbReference>
<dbReference type="EMBL" id="JBHRZH010000012">
    <property type="protein sequence ID" value="MFC3761971.1"/>
    <property type="molecule type" value="Genomic_DNA"/>
</dbReference>
<evidence type="ECO:0000256" key="5">
    <source>
        <dbReference type="RuleBase" id="RU361187"/>
    </source>
</evidence>
<protein>
    <submittedName>
        <fullName evidence="7">Family 43 glycosylhydrolase</fullName>
    </submittedName>
</protein>
<keyword evidence="8" id="KW-1185">Reference proteome</keyword>
<dbReference type="Gene3D" id="2.115.10.20">
    <property type="entry name" value="Glycosyl hydrolase domain, family 43"/>
    <property type="match status" value="1"/>
</dbReference>
<name>A0ABV7Y9I6_9ACTN</name>
<keyword evidence="4 5" id="KW-0326">Glycosidase</keyword>
<gene>
    <name evidence="7" type="ORF">ACFOUW_14105</name>
</gene>
<feature type="chain" id="PRO_5046005809" evidence="6">
    <location>
        <begin position="34"/>
        <end position="545"/>
    </location>
</feature>
<dbReference type="InterPro" id="IPR023296">
    <property type="entry name" value="Glyco_hydro_beta-prop_sf"/>
</dbReference>
<evidence type="ECO:0000256" key="1">
    <source>
        <dbReference type="ARBA" id="ARBA00009865"/>
    </source>
</evidence>
<keyword evidence="3 5" id="KW-0378">Hydrolase</keyword>
<evidence type="ECO:0000256" key="3">
    <source>
        <dbReference type="ARBA" id="ARBA00022801"/>
    </source>
</evidence>
<evidence type="ECO:0000256" key="2">
    <source>
        <dbReference type="ARBA" id="ARBA00022729"/>
    </source>
</evidence>
<accession>A0ABV7Y9I6</accession>
<keyword evidence="2 6" id="KW-0732">Signal</keyword>
<evidence type="ECO:0000256" key="4">
    <source>
        <dbReference type="ARBA" id="ARBA00023295"/>
    </source>
</evidence>
<comment type="caution">
    <text evidence="7">The sequence shown here is derived from an EMBL/GenBank/DDBJ whole genome shotgun (WGS) entry which is preliminary data.</text>
</comment>
<evidence type="ECO:0000256" key="6">
    <source>
        <dbReference type="SAM" id="SignalP"/>
    </source>
</evidence>
<dbReference type="SUPFAM" id="SSF75005">
    <property type="entry name" value="Arabinanase/levansucrase/invertase"/>
    <property type="match status" value="1"/>
</dbReference>
<evidence type="ECO:0000313" key="7">
    <source>
        <dbReference type="EMBL" id="MFC3761971.1"/>
    </source>
</evidence>
<evidence type="ECO:0000313" key="8">
    <source>
        <dbReference type="Proteomes" id="UP001595699"/>
    </source>
</evidence>
<dbReference type="Proteomes" id="UP001595699">
    <property type="component" value="Unassembled WGS sequence"/>
</dbReference>
<dbReference type="Gene3D" id="2.60.120.560">
    <property type="entry name" value="Exo-inulinase, domain 1"/>
    <property type="match status" value="1"/>
</dbReference>
<feature type="signal peptide" evidence="6">
    <location>
        <begin position="1"/>
        <end position="33"/>
    </location>
</feature>
<dbReference type="PANTHER" id="PTHR43817">
    <property type="entry name" value="GLYCOSYL HYDROLASE"/>
    <property type="match status" value="1"/>
</dbReference>
<sequence length="545" mass="58655">MSLSSHSKLRPLAILGALFALLAATFVPLSAEADAPTFTNPIATNRSDPHVIKHAGKYYYTSTDGCVGGWVCVWESTTITGLGSATRHQVWQVPACPAINCAEIWAPEIHVLNGKAYIYYAADNGDNANHRIFVLEATTSSPTGPYAEANTGQPHGKLFEASDRWAIDLNVMQTSSGQLYALWSGWAAGPGPQNLYIAPMSDPLHLSGPRVLISQPDRPWEVVDLQVNEGPVGFQRNGKTYISYSASGCWTDSYSVGLLVNSTGDLLNPAAWVKTGPHFKYNNGVKASASIVPIQTVTGNEDWFVYHANTAGCDPGRVLSAQRLYWDTDGTPLLGYPIANGVQLTAPNGELGSTGSPNPYDQGWGNAFGDLAQGVNDGLRSGSWSIASPTAANVTAPGGAAWTRLFRASNPNYETYTVSVDVQWVATGTTSGFPKYGIYATYEDRDNHVEVFIDRQFNVLATHAVVQGVEQAWQNAPLPAGFDPAAFHQLRVVKNGATYRFLLDGVQLQQRTFPGAFPVLLNGQTGLVTEDTAANYRNWAVTGTF</sequence>
<dbReference type="CDD" id="cd18820">
    <property type="entry name" value="GH43_LbAraf43-like"/>
    <property type="match status" value="1"/>
</dbReference>
<organism evidence="7 8">
    <name type="scientific">Tenggerimyces flavus</name>
    <dbReference type="NCBI Taxonomy" id="1708749"/>
    <lineage>
        <taxon>Bacteria</taxon>
        <taxon>Bacillati</taxon>
        <taxon>Actinomycetota</taxon>
        <taxon>Actinomycetes</taxon>
        <taxon>Propionibacteriales</taxon>
        <taxon>Nocardioidaceae</taxon>
        <taxon>Tenggerimyces</taxon>
    </lineage>
</organism>
<proteinExistence type="inferred from homology"/>
<dbReference type="Pfam" id="PF04616">
    <property type="entry name" value="Glyco_hydro_43"/>
    <property type="match status" value="1"/>
</dbReference>
<dbReference type="InterPro" id="IPR006710">
    <property type="entry name" value="Glyco_hydro_43"/>
</dbReference>
<dbReference type="RefSeq" id="WP_205120521.1">
    <property type="nucleotide sequence ID" value="NZ_JAFBCM010000001.1"/>
</dbReference>
<comment type="similarity">
    <text evidence="1 5">Belongs to the glycosyl hydrolase 43 family.</text>
</comment>
<reference evidence="8" key="1">
    <citation type="journal article" date="2019" name="Int. J. Syst. Evol. Microbiol.">
        <title>The Global Catalogue of Microorganisms (GCM) 10K type strain sequencing project: providing services to taxonomists for standard genome sequencing and annotation.</title>
        <authorList>
            <consortium name="The Broad Institute Genomics Platform"/>
            <consortium name="The Broad Institute Genome Sequencing Center for Infectious Disease"/>
            <person name="Wu L."/>
            <person name="Ma J."/>
        </authorList>
    </citation>
    <scope>NUCLEOTIDE SEQUENCE [LARGE SCALE GENOMIC DNA]</scope>
    <source>
        <strain evidence="8">CGMCC 4.7241</strain>
    </source>
</reference>